<dbReference type="CDD" id="cd21029">
    <property type="entry name" value="IgC1_CD1"/>
    <property type="match status" value="1"/>
</dbReference>
<keyword evidence="11" id="KW-0393">Immunoglobulin domain</keyword>
<dbReference type="PROSITE" id="PS50835">
    <property type="entry name" value="IG_LIKE"/>
    <property type="match status" value="1"/>
</dbReference>
<keyword evidence="10" id="KW-0458">Lysosome</keyword>
<dbReference type="SUPFAM" id="SSF54452">
    <property type="entry name" value="MHC antigen-recognition domain"/>
    <property type="match status" value="1"/>
</dbReference>
<dbReference type="InterPro" id="IPR036179">
    <property type="entry name" value="Ig-like_dom_sf"/>
</dbReference>
<evidence type="ECO:0000256" key="5">
    <source>
        <dbReference type="ARBA" id="ARBA00022588"/>
    </source>
</evidence>
<dbReference type="GO" id="GO:0009897">
    <property type="term" value="C:external side of plasma membrane"/>
    <property type="evidence" value="ECO:0007669"/>
    <property type="project" value="TreeGrafter"/>
</dbReference>
<feature type="region of interest" description="Disordered" evidence="13">
    <location>
        <begin position="328"/>
        <end position="372"/>
    </location>
</feature>
<evidence type="ECO:0000256" key="8">
    <source>
        <dbReference type="ARBA" id="ARBA00023136"/>
    </source>
</evidence>
<evidence type="ECO:0000256" key="3">
    <source>
        <dbReference type="ARBA" id="ARBA00004656"/>
    </source>
</evidence>
<dbReference type="FunCoup" id="L9JB53">
    <property type="interactions" value="199"/>
</dbReference>
<evidence type="ECO:0000256" key="2">
    <source>
        <dbReference type="ARBA" id="ARBA00004608"/>
    </source>
</evidence>
<dbReference type="STRING" id="246437.L9JB53"/>
<sequence>MRTDGLAWLGELQTHRWSNDSDNIGFLRPWSRGTFSPEQWESLQHELRVYRSSVFRDVQEFAQMIHLVYPMEIQVAAGCEVQPGNDPPHFHVAYQGSPLLSFQGNSWVPAPEAPFGINVVIQVLNQDRGTKEMLQELLNNTCPQLVRGLLQAGKTDLEKQVKPQAWLSSGPSPGPGRLLLVCHVSGFYPKPVYVMWMRGEQEQPGTQQGDVLPNGDGTWYLRVTLDVAAGEAADLSCRVKHSSLGSQDIILNWEGSHTSLGLIILPVVLFLFLLIGVLVFRFRRRCFYQYIRVKEIKDRFLKCLVDEDVIKAAETKAGNGVIGSDAAVKEDEVSDKGKDSEEETNRDSQSEKEDGSDRDSDTEQEEKQNKDDEAAWQELLQNTEEVELKFPTLGQTGNDQYTVFLRSDSFLGLGQSKTRKLEVHEAKPVPENHPQWNTAIDRDEDQEDSEGFDDSFEEEEEDDDD</sequence>
<comment type="function">
    <text evidence="12">Antigen-presenting protein that binds self and non-self glycolipids and presents them to T-cell receptors on natural killer T-cells.</text>
</comment>
<dbReference type="GO" id="GO:0048007">
    <property type="term" value="P:antigen processing and presentation, exogenous lipid antigen via MHC class Ib"/>
    <property type="evidence" value="ECO:0007669"/>
    <property type="project" value="TreeGrafter"/>
</dbReference>
<evidence type="ECO:0000256" key="14">
    <source>
        <dbReference type="SAM" id="Phobius"/>
    </source>
</evidence>
<keyword evidence="14" id="KW-0812">Transmembrane</keyword>
<dbReference type="InterPro" id="IPR011162">
    <property type="entry name" value="MHC_I/II-like_Ag-recog"/>
</dbReference>
<reference evidence="17" key="2">
    <citation type="journal article" date="2013" name="Nat. Commun.">
        <title>Genome of the Chinese tree shrew.</title>
        <authorList>
            <person name="Fan Y."/>
            <person name="Huang Z.Y."/>
            <person name="Cao C.C."/>
            <person name="Chen C.S."/>
            <person name="Chen Y.X."/>
            <person name="Fan D.D."/>
            <person name="He J."/>
            <person name="Hou H.L."/>
            <person name="Hu L."/>
            <person name="Hu X.T."/>
            <person name="Jiang X.T."/>
            <person name="Lai R."/>
            <person name="Lang Y.S."/>
            <person name="Liang B."/>
            <person name="Liao S.G."/>
            <person name="Mu D."/>
            <person name="Ma Y.Y."/>
            <person name="Niu Y.Y."/>
            <person name="Sun X.Q."/>
            <person name="Xia J.Q."/>
            <person name="Xiao J."/>
            <person name="Xiong Z.Q."/>
            <person name="Xu L."/>
            <person name="Yang L."/>
            <person name="Zhang Y."/>
            <person name="Zhao W."/>
            <person name="Zhao X.D."/>
            <person name="Zheng Y.T."/>
            <person name="Zhou J.M."/>
            <person name="Zhu Y.B."/>
            <person name="Zhang G.J."/>
            <person name="Wang J."/>
            <person name="Yao Y.G."/>
        </authorList>
    </citation>
    <scope>NUCLEOTIDE SEQUENCE [LARGE SCALE GENOMIC DNA]</scope>
</reference>
<evidence type="ECO:0000256" key="4">
    <source>
        <dbReference type="ARBA" id="ARBA00022475"/>
    </source>
</evidence>
<proteinExistence type="predicted"/>
<protein>
    <submittedName>
        <fullName evidence="16">Antigen-presenting glycoprotein CD1d</fullName>
    </submittedName>
</protein>
<evidence type="ECO:0000256" key="7">
    <source>
        <dbReference type="ARBA" id="ARBA00022859"/>
    </source>
</evidence>
<evidence type="ECO:0000313" key="17">
    <source>
        <dbReference type="Proteomes" id="UP000011518"/>
    </source>
</evidence>
<feature type="region of interest" description="Disordered" evidence="13">
    <location>
        <begin position="422"/>
        <end position="465"/>
    </location>
</feature>
<comment type="subcellular location">
    <subcellularLocation>
        <location evidence="1">Cell membrane</location>
        <topology evidence="1">Single-pass type I membrane protein</topology>
    </subcellularLocation>
    <subcellularLocation>
        <location evidence="2">Endosome membrane</location>
    </subcellularLocation>
    <subcellularLocation>
        <location evidence="3">Lysosome membrane</location>
    </subcellularLocation>
</comment>
<keyword evidence="5" id="KW-0399">Innate immunity</keyword>
<dbReference type="InterPro" id="IPR007110">
    <property type="entry name" value="Ig-like_dom"/>
</dbReference>
<dbReference type="InterPro" id="IPR013783">
    <property type="entry name" value="Ig-like_fold"/>
</dbReference>
<feature type="compositionally biased region" description="Acidic residues" evidence="13">
    <location>
        <begin position="442"/>
        <end position="465"/>
    </location>
</feature>
<evidence type="ECO:0000256" key="6">
    <source>
        <dbReference type="ARBA" id="ARBA00022753"/>
    </source>
</evidence>
<feature type="domain" description="Ig-like" evidence="15">
    <location>
        <begin position="143"/>
        <end position="252"/>
    </location>
</feature>
<dbReference type="EMBL" id="KB321090">
    <property type="protein sequence ID" value="ELW47815.1"/>
    <property type="molecule type" value="Genomic_DNA"/>
</dbReference>
<dbReference type="AlphaFoldDB" id="L9JB53"/>
<dbReference type="FunFam" id="2.60.40.10:FF:000254">
    <property type="entry name" value="Antigen-presenting glycoprotein CD1d1"/>
    <property type="match status" value="1"/>
</dbReference>
<dbReference type="Gene3D" id="2.60.40.150">
    <property type="entry name" value="C2 domain"/>
    <property type="match status" value="1"/>
</dbReference>
<dbReference type="InterPro" id="IPR011161">
    <property type="entry name" value="MHC_I-like_Ag-recog"/>
</dbReference>
<dbReference type="GO" id="GO:0048006">
    <property type="term" value="P:antigen processing and presentation, endogenous lipid antigen via MHC class Ib"/>
    <property type="evidence" value="ECO:0007669"/>
    <property type="project" value="TreeGrafter"/>
</dbReference>
<evidence type="ECO:0000259" key="15">
    <source>
        <dbReference type="PROSITE" id="PS50835"/>
    </source>
</evidence>
<dbReference type="GO" id="GO:0030883">
    <property type="term" value="F:endogenous lipid antigen binding"/>
    <property type="evidence" value="ECO:0007669"/>
    <property type="project" value="TreeGrafter"/>
</dbReference>
<dbReference type="PANTHER" id="PTHR16675:SF175">
    <property type="entry name" value="ANTIGEN-PRESENTING GLYCOPROTEIN CD1D"/>
    <property type="match status" value="1"/>
</dbReference>
<dbReference type="GO" id="GO:0001916">
    <property type="term" value="P:positive regulation of T cell mediated cytotoxicity"/>
    <property type="evidence" value="ECO:0007669"/>
    <property type="project" value="TreeGrafter"/>
</dbReference>
<keyword evidence="9" id="KW-0325">Glycoprotein</keyword>
<dbReference type="InParanoid" id="L9JB53"/>
<dbReference type="InterPro" id="IPR050208">
    <property type="entry name" value="MHC_class-I_related"/>
</dbReference>
<dbReference type="InterPro" id="IPR003597">
    <property type="entry name" value="Ig_C1-set"/>
</dbReference>
<gene>
    <name evidence="16" type="ORF">TREES_T100009433</name>
</gene>
<keyword evidence="17" id="KW-1185">Reference proteome</keyword>
<evidence type="ECO:0000256" key="11">
    <source>
        <dbReference type="ARBA" id="ARBA00023319"/>
    </source>
</evidence>
<dbReference type="PANTHER" id="PTHR16675">
    <property type="entry name" value="MHC CLASS I-RELATED"/>
    <property type="match status" value="1"/>
</dbReference>
<evidence type="ECO:0000256" key="1">
    <source>
        <dbReference type="ARBA" id="ARBA00004251"/>
    </source>
</evidence>
<dbReference type="GO" id="GO:0030884">
    <property type="term" value="F:exogenous lipid antigen binding"/>
    <property type="evidence" value="ECO:0007669"/>
    <property type="project" value="TreeGrafter"/>
</dbReference>
<keyword evidence="6" id="KW-0967">Endosome</keyword>
<dbReference type="SUPFAM" id="SSF48726">
    <property type="entry name" value="Immunoglobulin"/>
    <property type="match status" value="1"/>
</dbReference>
<dbReference type="Pfam" id="PF16497">
    <property type="entry name" value="MHC_I_3"/>
    <property type="match status" value="1"/>
</dbReference>
<dbReference type="eggNOG" id="ENOG502SJH6">
    <property type="taxonomic scope" value="Eukaryota"/>
</dbReference>
<reference evidence="17" key="1">
    <citation type="submission" date="2012-07" db="EMBL/GenBank/DDBJ databases">
        <title>Genome of the Chinese tree shrew, a rising model animal genetically related to primates.</title>
        <authorList>
            <person name="Zhang G."/>
            <person name="Fan Y."/>
            <person name="Yao Y."/>
            <person name="Huang Z."/>
        </authorList>
    </citation>
    <scope>NUCLEOTIDE SEQUENCE [LARGE SCALE GENOMIC DNA]</scope>
</reference>
<keyword evidence="4" id="KW-1003">Cell membrane</keyword>
<evidence type="ECO:0000256" key="10">
    <source>
        <dbReference type="ARBA" id="ARBA00023228"/>
    </source>
</evidence>
<dbReference type="GO" id="GO:0071723">
    <property type="term" value="F:lipopeptide binding"/>
    <property type="evidence" value="ECO:0007669"/>
    <property type="project" value="TreeGrafter"/>
</dbReference>
<name>L9JB53_TUPCH</name>
<keyword evidence="8 14" id="KW-0472">Membrane</keyword>
<feature type="transmembrane region" description="Helical" evidence="14">
    <location>
        <begin position="260"/>
        <end position="282"/>
    </location>
</feature>
<organism evidence="16 17">
    <name type="scientific">Tupaia chinensis</name>
    <name type="common">Chinese tree shrew</name>
    <name type="synonym">Tupaia belangeri chinensis</name>
    <dbReference type="NCBI Taxonomy" id="246437"/>
    <lineage>
        <taxon>Eukaryota</taxon>
        <taxon>Metazoa</taxon>
        <taxon>Chordata</taxon>
        <taxon>Craniata</taxon>
        <taxon>Vertebrata</taxon>
        <taxon>Euteleostomi</taxon>
        <taxon>Mammalia</taxon>
        <taxon>Eutheria</taxon>
        <taxon>Euarchontoglires</taxon>
        <taxon>Scandentia</taxon>
        <taxon>Tupaiidae</taxon>
        <taxon>Tupaia</taxon>
    </lineage>
</organism>
<keyword evidence="7" id="KW-0391">Immunity</keyword>
<keyword evidence="14" id="KW-1133">Transmembrane helix</keyword>
<dbReference type="GO" id="GO:0045087">
    <property type="term" value="P:innate immune response"/>
    <property type="evidence" value="ECO:0007669"/>
    <property type="project" value="UniProtKB-KW"/>
</dbReference>
<dbReference type="InterPro" id="IPR037055">
    <property type="entry name" value="MHC_I-like_Ag-recog_sf"/>
</dbReference>
<dbReference type="Proteomes" id="UP000011518">
    <property type="component" value="Unassembled WGS sequence"/>
</dbReference>
<dbReference type="Pfam" id="PF07654">
    <property type="entry name" value="C1-set"/>
    <property type="match status" value="1"/>
</dbReference>
<evidence type="ECO:0000256" key="13">
    <source>
        <dbReference type="SAM" id="MobiDB-lite"/>
    </source>
</evidence>
<dbReference type="Gene3D" id="3.30.500.10">
    <property type="entry name" value="MHC class I-like antigen recognition-like"/>
    <property type="match status" value="1"/>
</dbReference>
<evidence type="ECO:0000256" key="9">
    <source>
        <dbReference type="ARBA" id="ARBA00023180"/>
    </source>
</evidence>
<dbReference type="GO" id="GO:0005615">
    <property type="term" value="C:extracellular space"/>
    <property type="evidence" value="ECO:0007669"/>
    <property type="project" value="TreeGrafter"/>
</dbReference>
<evidence type="ECO:0000256" key="12">
    <source>
        <dbReference type="ARBA" id="ARBA00037531"/>
    </source>
</evidence>
<dbReference type="GO" id="GO:0005765">
    <property type="term" value="C:lysosomal membrane"/>
    <property type="evidence" value="ECO:0007669"/>
    <property type="project" value="UniProtKB-SubCell"/>
</dbReference>
<dbReference type="Gene3D" id="2.60.40.10">
    <property type="entry name" value="Immunoglobulins"/>
    <property type="match status" value="1"/>
</dbReference>
<dbReference type="InterPro" id="IPR035892">
    <property type="entry name" value="C2_domain_sf"/>
</dbReference>
<dbReference type="SMART" id="SM00407">
    <property type="entry name" value="IGc1"/>
    <property type="match status" value="1"/>
</dbReference>
<accession>L9JB53</accession>
<evidence type="ECO:0000313" key="16">
    <source>
        <dbReference type="EMBL" id="ELW47815.1"/>
    </source>
</evidence>
<dbReference type="GO" id="GO:0010008">
    <property type="term" value="C:endosome membrane"/>
    <property type="evidence" value="ECO:0007669"/>
    <property type="project" value="UniProtKB-SubCell"/>
</dbReference>